<name>A0ABN1XPG9_9ACTN</name>
<gene>
    <name evidence="1" type="ORF">GCM10009639_11070</name>
</gene>
<evidence type="ECO:0000313" key="2">
    <source>
        <dbReference type="Proteomes" id="UP001499863"/>
    </source>
</evidence>
<proteinExistence type="predicted"/>
<dbReference type="EMBL" id="BAAAKJ010000051">
    <property type="protein sequence ID" value="GAA1386830.1"/>
    <property type="molecule type" value="Genomic_DNA"/>
</dbReference>
<dbReference type="RefSeq" id="WP_344328119.1">
    <property type="nucleotide sequence ID" value="NZ_BAAAKJ010000051.1"/>
</dbReference>
<reference evidence="1 2" key="1">
    <citation type="journal article" date="2019" name="Int. J. Syst. Evol. Microbiol.">
        <title>The Global Catalogue of Microorganisms (GCM) 10K type strain sequencing project: providing services to taxonomists for standard genome sequencing and annotation.</title>
        <authorList>
            <consortium name="The Broad Institute Genomics Platform"/>
            <consortium name="The Broad Institute Genome Sequencing Center for Infectious Disease"/>
            <person name="Wu L."/>
            <person name="Ma J."/>
        </authorList>
    </citation>
    <scope>NUCLEOTIDE SEQUENCE [LARGE SCALE GENOMIC DNA]</scope>
    <source>
        <strain evidence="1 2">JCM 12393</strain>
    </source>
</reference>
<sequence length="151" mass="15483">MVWALAVRAVAAGPPFAELIVEIGPRLYGEFVESAVDSGFVMAAGEPPASTAVVGLHGSVLSRLVLVGGRQLWEPASEVRASPGWVAAAEERGLVVVLVVPPGTWPPGLMDLAPEQGAEVLGRSLEEARTAGAVLHGTAGYTQLGPLGPRS</sequence>
<protein>
    <submittedName>
        <fullName evidence="1">Uncharacterized protein</fullName>
    </submittedName>
</protein>
<comment type="caution">
    <text evidence="1">The sequence shown here is derived from an EMBL/GenBank/DDBJ whole genome shotgun (WGS) entry which is preliminary data.</text>
</comment>
<keyword evidence="2" id="KW-1185">Reference proteome</keyword>
<accession>A0ABN1XPG9</accession>
<dbReference type="Proteomes" id="UP001499863">
    <property type="component" value="Unassembled WGS sequence"/>
</dbReference>
<organism evidence="1 2">
    <name type="scientific">Kitasatospora putterlickiae</name>
    <dbReference type="NCBI Taxonomy" id="221725"/>
    <lineage>
        <taxon>Bacteria</taxon>
        <taxon>Bacillati</taxon>
        <taxon>Actinomycetota</taxon>
        <taxon>Actinomycetes</taxon>
        <taxon>Kitasatosporales</taxon>
        <taxon>Streptomycetaceae</taxon>
        <taxon>Kitasatospora</taxon>
    </lineage>
</organism>
<evidence type="ECO:0000313" key="1">
    <source>
        <dbReference type="EMBL" id="GAA1386830.1"/>
    </source>
</evidence>